<dbReference type="EMBL" id="JAPEVB010000005">
    <property type="protein sequence ID" value="KAJ4387838.1"/>
    <property type="molecule type" value="Genomic_DNA"/>
</dbReference>
<sequence>MALPHETGASFPQAYLTKVPANLRRREARLAETHGSNSSSTFPPELLDFDAKLIIHEDEVLYFDYGAVRLGRKPEPEEPSQPTPICVGFGFLPDWSFTMSERGLPDIAPTRLVSKSARLESDSGEKASHSVLGLVYKLQLAGQPPTKRSIFQKKTPIDVRELQYATSKDWDAIIHFHDKHKVLKQTKAYIHLFDGGIGHKYQKDGTIVPFRTPDWPVKMVIHIDPPKVPTRKAKEQPHAVERRLQGEWVARELKKWAKDVALPKAYVDEVLKDWILADPGTELKTSGGGLKKFLGFE</sequence>
<gene>
    <name evidence="1" type="ORF">N0V93_008441</name>
</gene>
<organism evidence="1 2">
    <name type="scientific">Gnomoniopsis smithogilvyi</name>
    <dbReference type="NCBI Taxonomy" id="1191159"/>
    <lineage>
        <taxon>Eukaryota</taxon>
        <taxon>Fungi</taxon>
        <taxon>Dikarya</taxon>
        <taxon>Ascomycota</taxon>
        <taxon>Pezizomycotina</taxon>
        <taxon>Sordariomycetes</taxon>
        <taxon>Sordariomycetidae</taxon>
        <taxon>Diaporthales</taxon>
        <taxon>Gnomoniaceae</taxon>
        <taxon>Gnomoniopsis</taxon>
    </lineage>
</organism>
<keyword evidence="2" id="KW-1185">Reference proteome</keyword>
<protein>
    <submittedName>
        <fullName evidence="1">Uncharacterized protein</fullName>
    </submittedName>
</protein>
<dbReference type="Proteomes" id="UP001140453">
    <property type="component" value="Unassembled WGS sequence"/>
</dbReference>
<dbReference type="OrthoDB" id="5182068at2759"/>
<comment type="caution">
    <text evidence="1">The sequence shown here is derived from an EMBL/GenBank/DDBJ whole genome shotgun (WGS) entry which is preliminary data.</text>
</comment>
<accession>A0A9W8YMY3</accession>
<evidence type="ECO:0000313" key="1">
    <source>
        <dbReference type="EMBL" id="KAJ4387838.1"/>
    </source>
</evidence>
<reference evidence="1" key="1">
    <citation type="submission" date="2022-10" db="EMBL/GenBank/DDBJ databases">
        <title>Tapping the CABI collections for fungal endophytes: first genome assemblies for Collariella, Neodidymelliopsis, Ascochyta clinopodiicola, Didymella pomorum, Didymosphaeria variabile, Neocosmospora piperis and Neocucurbitaria cava.</title>
        <authorList>
            <person name="Hill R."/>
        </authorList>
    </citation>
    <scope>NUCLEOTIDE SEQUENCE</scope>
    <source>
        <strain evidence="1">IMI 355082</strain>
    </source>
</reference>
<proteinExistence type="predicted"/>
<name>A0A9W8YMY3_9PEZI</name>
<evidence type="ECO:0000313" key="2">
    <source>
        <dbReference type="Proteomes" id="UP001140453"/>
    </source>
</evidence>
<dbReference type="AlphaFoldDB" id="A0A9W8YMY3"/>